<accession>A0A7W6LML2</accession>
<dbReference type="RefSeq" id="WP_183898090.1">
    <property type="nucleotide sequence ID" value="NZ_JACIEC010000015.1"/>
</dbReference>
<organism evidence="1 2">
    <name type="scientific">Rhizobium rhizoryzae</name>
    <dbReference type="NCBI Taxonomy" id="451876"/>
    <lineage>
        <taxon>Bacteria</taxon>
        <taxon>Pseudomonadati</taxon>
        <taxon>Pseudomonadota</taxon>
        <taxon>Alphaproteobacteria</taxon>
        <taxon>Hyphomicrobiales</taxon>
        <taxon>Rhizobiaceae</taxon>
        <taxon>Rhizobium/Agrobacterium group</taxon>
        <taxon>Rhizobium</taxon>
    </lineage>
</organism>
<proteinExistence type="predicted"/>
<reference evidence="1 2" key="1">
    <citation type="submission" date="2020-08" db="EMBL/GenBank/DDBJ databases">
        <title>Genomic Encyclopedia of Type Strains, Phase IV (KMG-IV): sequencing the most valuable type-strain genomes for metagenomic binning, comparative biology and taxonomic classification.</title>
        <authorList>
            <person name="Goeker M."/>
        </authorList>
    </citation>
    <scope>NUCLEOTIDE SEQUENCE [LARGE SCALE GENOMIC DNA]</scope>
    <source>
        <strain evidence="1 2">DSM 29514</strain>
    </source>
</reference>
<gene>
    <name evidence="1" type="ORF">GGQ72_004570</name>
</gene>
<evidence type="ECO:0000313" key="1">
    <source>
        <dbReference type="EMBL" id="MBB4146002.1"/>
    </source>
</evidence>
<sequence>MICEPVETFVCHDVVGNPDDIPDAGFEFGWPDPAPSYKQDMRNFVEWAKVNGWLDQQRAHRPYPPQHDDELERILQAIYDLLRDEGARPETFGSLNRLVSVRNFAIVAIAGRRRHIDDYLQMVSLLLDIANDRARLPAQEIMILRDLVAPEIVSMQAGARI</sequence>
<dbReference type="AlphaFoldDB" id="A0A7W6LML2"/>
<dbReference type="EMBL" id="JACIEC010000015">
    <property type="protein sequence ID" value="MBB4146002.1"/>
    <property type="molecule type" value="Genomic_DNA"/>
</dbReference>
<evidence type="ECO:0000313" key="2">
    <source>
        <dbReference type="Proteomes" id="UP000519897"/>
    </source>
</evidence>
<dbReference type="Proteomes" id="UP000519897">
    <property type="component" value="Unassembled WGS sequence"/>
</dbReference>
<keyword evidence="2" id="KW-1185">Reference proteome</keyword>
<protein>
    <submittedName>
        <fullName evidence="1">Uncharacterized protein</fullName>
    </submittedName>
</protein>
<name>A0A7W6LML2_9HYPH</name>
<comment type="caution">
    <text evidence="1">The sequence shown here is derived from an EMBL/GenBank/DDBJ whole genome shotgun (WGS) entry which is preliminary data.</text>
</comment>